<reference evidence="1" key="1">
    <citation type="submission" date="2023-01" db="EMBL/GenBank/DDBJ databases">
        <title>Exophiala dermititidis isolated from Cystic Fibrosis Patient.</title>
        <authorList>
            <person name="Kurbessoian T."/>
            <person name="Crocker A."/>
            <person name="Murante D."/>
            <person name="Hogan D.A."/>
            <person name="Stajich J.E."/>
        </authorList>
    </citation>
    <scope>NUCLEOTIDE SEQUENCE</scope>
    <source>
        <strain evidence="1">Ex8</strain>
    </source>
</reference>
<sequence length="304" mass="32932">MAPASDTSSRSGSPPVHYALAIYPGFQLLDLAGPLDILNQLSELKLASQDNPQRLDLTIIAETLDPVSCKPIAPPNADWTFDLQAAAPNTGGRVNTQFTQYLQPDSTFDDYLTAVEGGTREIDVLLIPGGVGSRLTRVHHHRHSGSADSSTSTTLNVQSLYDFLPKIARHIGTAIITVCTGSDILAKSGLLDGRRATTNMKRFDFVAGRNPHVAWQKGARWVRSLPSEASSRTADGDAARASAVQCEIWSSAGISAGMDVTLAFIEHFYGGKEVARGLAEALEYDWREISEGERDPLYEKFFAL</sequence>
<comment type="caution">
    <text evidence="1">The sequence shown here is derived from an EMBL/GenBank/DDBJ whole genome shotgun (WGS) entry which is preliminary data.</text>
</comment>
<dbReference type="AlphaFoldDB" id="A0AAN6IQX9"/>
<organism evidence="1 2">
    <name type="scientific">Exophiala dermatitidis</name>
    <name type="common">Black yeast-like fungus</name>
    <name type="synonym">Wangiella dermatitidis</name>
    <dbReference type="NCBI Taxonomy" id="5970"/>
    <lineage>
        <taxon>Eukaryota</taxon>
        <taxon>Fungi</taxon>
        <taxon>Dikarya</taxon>
        <taxon>Ascomycota</taxon>
        <taxon>Pezizomycotina</taxon>
        <taxon>Eurotiomycetes</taxon>
        <taxon>Chaetothyriomycetidae</taxon>
        <taxon>Chaetothyriales</taxon>
        <taxon>Herpotrichiellaceae</taxon>
        <taxon>Exophiala</taxon>
    </lineage>
</organism>
<evidence type="ECO:0000313" key="2">
    <source>
        <dbReference type="Proteomes" id="UP001161757"/>
    </source>
</evidence>
<dbReference type="Gene3D" id="3.40.50.880">
    <property type="match status" value="1"/>
</dbReference>
<name>A0AAN6IQX9_EXODE</name>
<gene>
    <name evidence="1" type="ORF">HRR80_007841</name>
</gene>
<dbReference type="PANTHER" id="PTHR43130">
    <property type="entry name" value="ARAC-FAMILY TRANSCRIPTIONAL REGULATOR"/>
    <property type="match status" value="1"/>
</dbReference>
<accession>A0AAN6IQX9</accession>
<protein>
    <recommendedName>
        <fullName evidence="3">DJ-1/PfpI domain-containing protein</fullName>
    </recommendedName>
</protein>
<dbReference type="InterPro" id="IPR029062">
    <property type="entry name" value="Class_I_gatase-like"/>
</dbReference>
<dbReference type="InterPro" id="IPR052158">
    <property type="entry name" value="INH-QAR"/>
</dbReference>
<evidence type="ECO:0008006" key="3">
    <source>
        <dbReference type="Google" id="ProtNLM"/>
    </source>
</evidence>
<proteinExistence type="predicted"/>
<dbReference type="Proteomes" id="UP001161757">
    <property type="component" value="Unassembled WGS sequence"/>
</dbReference>
<dbReference type="CDD" id="cd03139">
    <property type="entry name" value="GATase1_PfpI_2"/>
    <property type="match status" value="1"/>
</dbReference>
<dbReference type="PANTHER" id="PTHR43130:SF15">
    <property type="entry name" value="THIJ_PFPI FAMILY PROTEIN (AFU_ORTHOLOGUE AFUA_5G14240)"/>
    <property type="match status" value="1"/>
</dbReference>
<evidence type="ECO:0000313" key="1">
    <source>
        <dbReference type="EMBL" id="KAJ8988064.1"/>
    </source>
</evidence>
<dbReference type="EMBL" id="JAJGCB010000020">
    <property type="protein sequence ID" value="KAJ8988064.1"/>
    <property type="molecule type" value="Genomic_DNA"/>
</dbReference>
<dbReference type="SUPFAM" id="SSF52317">
    <property type="entry name" value="Class I glutamine amidotransferase-like"/>
    <property type="match status" value="1"/>
</dbReference>